<dbReference type="GO" id="GO:0016758">
    <property type="term" value="F:hexosyltransferase activity"/>
    <property type="evidence" value="ECO:0007669"/>
    <property type="project" value="UniProtKB-ARBA"/>
</dbReference>
<dbReference type="PANTHER" id="PTHR22916">
    <property type="entry name" value="GLYCOSYLTRANSFERASE"/>
    <property type="match status" value="1"/>
</dbReference>
<name>A0A0S2KJK3_9BACT</name>
<dbReference type="InterPro" id="IPR001173">
    <property type="entry name" value="Glyco_trans_2-like"/>
</dbReference>
<sequence length="235" mass="27101">MISVCIATYNGERFLSEQLMSILPQLSPKDEIIISDDGSQDETIRLIESIKSPQIHLHINDGKRGYTPNFENALRHAKGEYIFLADQDDIWMPNKVSVCMRLLQSYSLVISDAVIINEQGIRMGESFFKLRKTRKGLLHTLVRFSFLGCCIAFNRKILHRAIPFPTKHLLCTHDNWITLVGMTYYKTIVIDDKLVCYRRHSSNTSAGGMQNSTSIAFKIKYRLYLLIKLISRRRL</sequence>
<keyword evidence="3" id="KW-1185">Reference proteome</keyword>
<protein>
    <recommendedName>
        <fullName evidence="1">Glycosyltransferase 2-like domain-containing protein</fullName>
    </recommendedName>
</protein>
<dbReference type="eggNOG" id="COG1215">
    <property type="taxonomic scope" value="Bacteria"/>
</dbReference>
<dbReference type="Pfam" id="PF00535">
    <property type="entry name" value="Glycos_transf_2"/>
    <property type="match status" value="1"/>
</dbReference>
<dbReference type="Gene3D" id="3.90.550.10">
    <property type="entry name" value="Spore Coat Polysaccharide Biosynthesis Protein SpsA, Chain A"/>
    <property type="match status" value="1"/>
</dbReference>
<proteinExistence type="predicted"/>
<dbReference type="InterPro" id="IPR029044">
    <property type="entry name" value="Nucleotide-diphossugar_trans"/>
</dbReference>
<evidence type="ECO:0000313" key="3">
    <source>
        <dbReference type="Proteomes" id="UP000056252"/>
    </source>
</evidence>
<dbReference type="SUPFAM" id="SSF53448">
    <property type="entry name" value="Nucleotide-diphospho-sugar transferases"/>
    <property type="match status" value="1"/>
</dbReference>
<accession>A0A0S2KJK3</accession>
<dbReference type="OrthoDB" id="9802649at2"/>
<dbReference type="AlphaFoldDB" id="A0A0S2KJK3"/>
<dbReference type="KEGG" id="peo:AS203_04840"/>
<reference evidence="3" key="1">
    <citation type="submission" date="2015-11" db="EMBL/GenBank/DDBJ databases">
        <authorList>
            <person name="Holder M.E."/>
            <person name="Ajami N.J."/>
            <person name="Petrosino J.F."/>
        </authorList>
    </citation>
    <scope>NUCLEOTIDE SEQUENCE [LARGE SCALE GENOMIC DNA]</scope>
    <source>
        <strain evidence="3">F0113</strain>
    </source>
</reference>
<evidence type="ECO:0000259" key="1">
    <source>
        <dbReference type="Pfam" id="PF00535"/>
    </source>
</evidence>
<gene>
    <name evidence="2" type="ORF">AS203_04840</name>
</gene>
<dbReference type="PANTHER" id="PTHR22916:SF3">
    <property type="entry name" value="UDP-GLCNAC:BETAGAL BETA-1,3-N-ACETYLGLUCOSAMINYLTRANSFERASE-LIKE PROTEIN 1"/>
    <property type="match status" value="1"/>
</dbReference>
<organism evidence="2 3">
    <name type="scientific">Hoylesella enoeca</name>
    <dbReference type="NCBI Taxonomy" id="76123"/>
    <lineage>
        <taxon>Bacteria</taxon>
        <taxon>Pseudomonadati</taxon>
        <taxon>Bacteroidota</taxon>
        <taxon>Bacteroidia</taxon>
        <taxon>Bacteroidales</taxon>
        <taxon>Prevotellaceae</taxon>
        <taxon>Hoylesella</taxon>
    </lineage>
</organism>
<dbReference type="CDD" id="cd04196">
    <property type="entry name" value="GT_2_like_d"/>
    <property type="match status" value="1"/>
</dbReference>
<dbReference type="EMBL" id="CP013195">
    <property type="protein sequence ID" value="ALO48490.1"/>
    <property type="molecule type" value="Genomic_DNA"/>
</dbReference>
<dbReference type="RefSeq" id="WP_025065991.1">
    <property type="nucleotide sequence ID" value="NZ_CP013195.1"/>
</dbReference>
<dbReference type="Proteomes" id="UP000056252">
    <property type="component" value="Chromosome"/>
</dbReference>
<dbReference type="STRING" id="76123.AS203_04840"/>
<feature type="domain" description="Glycosyltransferase 2-like" evidence="1">
    <location>
        <begin position="3"/>
        <end position="158"/>
    </location>
</feature>
<evidence type="ECO:0000313" key="2">
    <source>
        <dbReference type="EMBL" id="ALO48490.1"/>
    </source>
</evidence>